<evidence type="ECO:0000313" key="2">
    <source>
        <dbReference type="Proteomes" id="UP000473887"/>
    </source>
</evidence>
<dbReference type="AlphaFoldDB" id="A0A846I3U2"/>
<proteinExistence type="predicted"/>
<evidence type="ECO:0000313" key="1">
    <source>
        <dbReference type="EMBL" id="NEZ92924.1"/>
    </source>
</evidence>
<reference evidence="1 2" key="1">
    <citation type="submission" date="2019-02" db="EMBL/GenBank/DDBJ databases">
        <title>Genome sequencing of Clostridium botulinum clinical isolates.</title>
        <authorList>
            <person name="Brunt J."/>
            <person name="Van Vliet A.H.M."/>
            <person name="Stringer S.C."/>
            <person name="Grant K.A."/>
            <person name="Carter A.C."/>
            <person name="Peck M.W."/>
        </authorList>
    </citation>
    <scope>NUCLEOTIDE SEQUENCE [LARGE SCALE GENOMIC DNA]</scope>
    <source>
        <strain evidence="1 2">H142660711</strain>
    </source>
</reference>
<gene>
    <name evidence="1" type="ORF">EXM69_13445</name>
</gene>
<accession>A0A846I3U2</accession>
<protein>
    <submittedName>
        <fullName evidence="1">Uncharacterized protein</fullName>
    </submittedName>
</protein>
<organism evidence="1 2">
    <name type="scientific">Clostridium botulinum</name>
    <dbReference type="NCBI Taxonomy" id="1491"/>
    <lineage>
        <taxon>Bacteria</taxon>
        <taxon>Bacillati</taxon>
        <taxon>Bacillota</taxon>
        <taxon>Clostridia</taxon>
        <taxon>Eubacteriales</taxon>
        <taxon>Clostridiaceae</taxon>
        <taxon>Clostridium</taxon>
    </lineage>
</organism>
<dbReference type="Proteomes" id="UP000473887">
    <property type="component" value="Unassembled WGS sequence"/>
</dbReference>
<sequence length="61" mass="7239">MLRLFYTSLYKKLISFLAVPNLSVKKMNLLEILIIYNIKSLINNINLKQIFKIHKLISFNI</sequence>
<comment type="caution">
    <text evidence="1">The sequence shown here is derived from an EMBL/GenBank/DDBJ whole genome shotgun (WGS) entry which is preliminary data.</text>
</comment>
<name>A0A846I3U2_CLOBO</name>
<dbReference type="EMBL" id="SGKC01000027">
    <property type="protein sequence ID" value="NEZ92924.1"/>
    <property type="molecule type" value="Genomic_DNA"/>
</dbReference>